<keyword evidence="3" id="KW-1185">Reference proteome</keyword>
<evidence type="ECO:0000259" key="1">
    <source>
        <dbReference type="Pfam" id="PF01965"/>
    </source>
</evidence>
<dbReference type="PANTHER" id="PTHR10224:SF12">
    <property type="entry name" value="GLYOXALASE ELBB"/>
    <property type="match status" value="1"/>
</dbReference>
<sequence length="223" mass="23163">MKKVAVVLSGCGFLDGAEITEAVSTLISLSQAGIAYDCFAPDRAQLHVVDHAKGAPADEQRNMLTEAARIARGDIAALGTLKADDYDAIVFPGGFGAAKNLTNFLEVGDAAQMYEDVESAVMPFVHAKKPVVALCAAPLILGLAAQVAGIRNAKITLGAGGEPLSEAISTWGQIHIALPVQQACADETNRFVSAPAYMYGDASPAEIFASCQAAIAALQTMLR</sequence>
<dbReference type="Pfam" id="PF01965">
    <property type="entry name" value="DJ-1_PfpI"/>
    <property type="match status" value="1"/>
</dbReference>
<dbReference type="Gene3D" id="3.40.50.880">
    <property type="match status" value="1"/>
</dbReference>
<dbReference type="EMBL" id="JARRAF010000028">
    <property type="protein sequence ID" value="MDK2125995.1"/>
    <property type="molecule type" value="Genomic_DNA"/>
</dbReference>
<keyword evidence="2" id="KW-0456">Lyase</keyword>
<dbReference type="Proteomes" id="UP001172778">
    <property type="component" value="Unassembled WGS sequence"/>
</dbReference>
<gene>
    <name evidence="2" type="primary">elbB</name>
    <name evidence="2" type="ORF">PZA18_18285</name>
</gene>
<dbReference type="EC" id="4.2.1.-" evidence="2"/>
<accession>A0ABT7E3L6</accession>
<evidence type="ECO:0000313" key="3">
    <source>
        <dbReference type="Proteomes" id="UP001172778"/>
    </source>
</evidence>
<protein>
    <submittedName>
        <fullName evidence="2">Isoprenoid biosynthesis glyoxalase ElbB</fullName>
        <ecNumber evidence="2">4.2.1.-</ecNumber>
    </submittedName>
</protein>
<evidence type="ECO:0000313" key="2">
    <source>
        <dbReference type="EMBL" id="MDK2125995.1"/>
    </source>
</evidence>
<dbReference type="SUPFAM" id="SSF52317">
    <property type="entry name" value="Class I glutamine amidotransferase-like"/>
    <property type="match status" value="1"/>
</dbReference>
<dbReference type="PANTHER" id="PTHR10224">
    <property type="entry name" value="ES1 PROTEIN HOMOLOG, MITOCHONDRIAL"/>
    <property type="match status" value="1"/>
</dbReference>
<reference evidence="2" key="1">
    <citation type="submission" date="2023-03" db="EMBL/GenBank/DDBJ databases">
        <title>Chitinimonas shenzhenensis gen. nov., sp. nov., a novel member of family Burkholderiaceae isolated from activated sludge collected in Shen Zhen, China.</title>
        <authorList>
            <person name="Wang X."/>
        </authorList>
    </citation>
    <scope>NUCLEOTIDE SEQUENCE</scope>
    <source>
        <strain evidence="2">DQS-5</strain>
    </source>
</reference>
<proteinExistence type="predicted"/>
<name>A0ABT7E3L6_9NEIS</name>
<dbReference type="GO" id="GO:0016829">
    <property type="term" value="F:lyase activity"/>
    <property type="evidence" value="ECO:0007669"/>
    <property type="project" value="UniProtKB-KW"/>
</dbReference>
<dbReference type="InterPro" id="IPR002818">
    <property type="entry name" value="DJ-1/PfpI"/>
</dbReference>
<comment type="caution">
    <text evidence="2">The sequence shown here is derived from an EMBL/GenBank/DDBJ whole genome shotgun (WGS) entry which is preliminary data.</text>
</comment>
<organism evidence="2 3">
    <name type="scientific">Parachitinimonas caeni</name>
    <dbReference type="NCBI Taxonomy" id="3031301"/>
    <lineage>
        <taxon>Bacteria</taxon>
        <taxon>Pseudomonadati</taxon>
        <taxon>Pseudomonadota</taxon>
        <taxon>Betaproteobacteria</taxon>
        <taxon>Neisseriales</taxon>
        <taxon>Chitinibacteraceae</taxon>
        <taxon>Parachitinimonas</taxon>
    </lineage>
</organism>
<dbReference type="InterPro" id="IPR029062">
    <property type="entry name" value="Class_I_gatase-like"/>
</dbReference>
<dbReference type="RefSeq" id="WP_284102310.1">
    <property type="nucleotide sequence ID" value="NZ_JARRAF010000028.1"/>
</dbReference>
<dbReference type="NCBIfam" id="NF008747">
    <property type="entry name" value="PRK11780.1"/>
    <property type="match status" value="1"/>
</dbReference>
<feature type="domain" description="DJ-1/PfpI" evidence="1">
    <location>
        <begin position="15"/>
        <end position="147"/>
    </location>
</feature>